<dbReference type="AlphaFoldDB" id="F2NIR4"/>
<organism evidence="10 11">
    <name type="scientific">Desulfobacca acetoxidans (strain ATCC 700848 / DSM 11109 / ASRB2)</name>
    <dbReference type="NCBI Taxonomy" id="880072"/>
    <lineage>
        <taxon>Bacteria</taxon>
        <taxon>Pseudomonadati</taxon>
        <taxon>Thermodesulfobacteriota</taxon>
        <taxon>Desulfobaccia</taxon>
        <taxon>Desulfobaccales</taxon>
        <taxon>Desulfobaccaceae</taxon>
        <taxon>Desulfobacca</taxon>
    </lineage>
</organism>
<dbReference type="KEGG" id="dao:Desac_2806"/>
<dbReference type="Gene3D" id="3.90.1640.30">
    <property type="match status" value="1"/>
</dbReference>
<dbReference type="Proteomes" id="UP000000483">
    <property type="component" value="Chromosome"/>
</dbReference>
<evidence type="ECO:0000256" key="2">
    <source>
        <dbReference type="ARBA" id="ARBA00019841"/>
    </source>
</evidence>
<evidence type="ECO:0000256" key="6">
    <source>
        <dbReference type="SAM" id="Coils"/>
    </source>
</evidence>
<evidence type="ECO:0000259" key="8">
    <source>
        <dbReference type="Pfam" id="PF02272"/>
    </source>
</evidence>
<evidence type="ECO:0000256" key="4">
    <source>
        <dbReference type="ARBA" id="ARBA00022801"/>
    </source>
</evidence>
<dbReference type="eggNOG" id="COG0608">
    <property type="taxonomic scope" value="Bacteria"/>
</dbReference>
<dbReference type="GO" id="GO:0008409">
    <property type="term" value="F:5'-3' exonuclease activity"/>
    <property type="evidence" value="ECO:0007669"/>
    <property type="project" value="InterPro"/>
</dbReference>
<accession>F2NIR4</accession>
<dbReference type="Pfam" id="PF02272">
    <property type="entry name" value="DHHA1"/>
    <property type="match status" value="1"/>
</dbReference>
<keyword evidence="3" id="KW-0540">Nuclease</keyword>
<dbReference type="EMBL" id="CP002629">
    <property type="protein sequence ID" value="AEB10608.1"/>
    <property type="molecule type" value="Genomic_DNA"/>
</dbReference>
<evidence type="ECO:0000256" key="5">
    <source>
        <dbReference type="ARBA" id="ARBA00022839"/>
    </source>
</evidence>
<feature type="domain" description="RecJ OB" evidence="9">
    <location>
        <begin position="463"/>
        <end position="564"/>
    </location>
</feature>
<feature type="coiled-coil region" evidence="6">
    <location>
        <begin position="318"/>
        <end position="345"/>
    </location>
</feature>
<reference evidence="10 11" key="1">
    <citation type="journal article" date="2011" name="Stand. Genomic Sci.">
        <title>Complete genome sequence of the acetate-degrading sulfate reducer Desulfobacca acetoxidans type strain (ASRB2).</title>
        <authorList>
            <person name="Goker M."/>
            <person name="Teshima H."/>
            <person name="Lapidus A."/>
            <person name="Nolan M."/>
            <person name="Lucas S."/>
            <person name="Hammon N."/>
            <person name="Deshpande S."/>
            <person name="Cheng J.F."/>
            <person name="Tapia R."/>
            <person name="Han C."/>
            <person name="Goodwin L."/>
            <person name="Pitluck S."/>
            <person name="Huntemann M."/>
            <person name="Liolios K."/>
            <person name="Ivanova N."/>
            <person name="Pagani I."/>
            <person name="Mavromatis K."/>
            <person name="Ovchinikova G."/>
            <person name="Pati A."/>
            <person name="Chen A."/>
            <person name="Palaniappan K."/>
            <person name="Land M."/>
            <person name="Hauser L."/>
            <person name="Brambilla E.M."/>
            <person name="Rohde M."/>
            <person name="Spring S."/>
            <person name="Detter J.C."/>
            <person name="Woyke T."/>
            <person name="Bristow J."/>
            <person name="Eisen J.A."/>
            <person name="Markowitz V."/>
            <person name="Hugenholtz P."/>
            <person name="Kyrpides N.C."/>
            <person name="Klenk H.P."/>
        </authorList>
    </citation>
    <scope>NUCLEOTIDE SEQUENCE [LARGE SCALE GENOMIC DNA]</scope>
    <source>
        <strain evidence="11">ATCC 700848 / DSM 11109 / ASRB2</strain>
    </source>
</reference>
<sequence length="570" mass="62237">MRRRQRWRPYPSQPELVRDVSRRHQVPELVAQILLNRGLAQAGEIDSFLDPSLNRLLPPGGLQDLPSAAARLVQALEKGETIAIYGDYDVDGLTATALLRHFLESLGAAVISYIPNRLNQGYGLHESALSELARRAQVVVTVDCGISNASEARVARDLGLDVIITDHHEVPATLPPAIAILNPKRPDCGYAFKELAGVGVALNLALGLRAYLREMGWFARRPEPNLKAYLDLVALGTAADVVPLAGVNRILVSQGLKVLAKSRRPGIEALKAVTHLEDRPVSLREVVFRLAPRLNAAGRMGQAQAALELLLTEDRDKARLLAGALDRLNRERQSLEAKIIRDAETQILQQGFGNRPALVLAGEDWHPGVIGIVAAKLAERFFRPVALLTLKNGVGRGSARSVEAFDLYKGLTSCQEHLLQFGGHAAAAGFTLAPDRVGDFRQAFEATVLQELGSEPKRPELAVDAVVTLAELDDEFFFHLDRLRPFGQGNPEPVLACLSAQLVDSWVVGEKHLKLKLASEGRIMTAIAFDQASLHPLRGCYDVAFGTRLNFFQGRNQPELRVLDLGKAVS</sequence>
<dbReference type="InterPro" id="IPR038763">
    <property type="entry name" value="DHH_sf"/>
</dbReference>
<feature type="domain" description="DDH" evidence="7">
    <location>
        <begin position="82"/>
        <end position="237"/>
    </location>
</feature>
<dbReference type="GO" id="GO:0003676">
    <property type="term" value="F:nucleic acid binding"/>
    <property type="evidence" value="ECO:0007669"/>
    <property type="project" value="InterPro"/>
</dbReference>
<proteinExistence type="inferred from homology"/>
<dbReference type="OrthoDB" id="9809852at2"/>
<comment type="similarity">
    <text evidence="1">Belongs to the RecJ family.</text>
</comment>
<dbReference type="HOGENOM" id="CLU_009736_5_2_7"/>
<dbReference type="GO" id="GO:0006281">
    <property type="term" value="P:DNA repair"/>
    <property type="evidence" value="ECO:0007669"/>
    <property type="project" value="InterPro"/>
</dbReference>
<keyword evidence="11" id="KW-1185">Reference proteome</keyword>
<keyword evidence="5 10" id="KW-0269">Exonuclease</keyword>
<dbReference type="Gene3D" id="3.10.310.30">
    <property type="match status" value="1"/>
</dbReference>
<evidence type="ECO:0000259" key="7">
    <source>
        <dbReference type="Pfam" id="PF01368"/>
    </source>
</evidence>
<dbReference type="Pfam" id="PF01368">
    <property type="entry name" value="DHH"/>
    <property type="match status" value="1"/>
</dbReference>
<dbReference type="STRING" id="880072.Desac_2806"/>
<feature type="domain" description="DHHA1" evidence="8">
    <location>
        <begin position="357"/>
        <end position="448"/>
    </location>
</feature>
<dbReference type="NCBIfam" id="TIGR00644">
    <property type="entry name" value="recJ"/>
    <property type="match status" value="1"/>
</dbReference>
<reference evidence="11" key="2">
    <citation type="submission" date="2011-03" db="EMBL/GenBank/DDBJ databases">
        <title>The complete genome of Desulfobacca acetoxidans DSM 11109.</title>
        <authorList>
            <consortium name="US DOE Joint Genome Institute (JGI-PGF)"/>
            <person name="Lucas S."/>
            <person name="Copeland A."/>
            <person name="Lapidus A."/>
            <person name="Bruce D."/>
            <person name="Goodwin L."/>
            <person name="Pitluck S."/>
            <person name="Peters L."/>
            <person name="Kyrpides N."/>
            <person name="Mavromatis K."/>
            <person name="Ivanova N."/>
            <person name="Ovchinnikova G."/>
            <person name="Teshima H."/>
            <person name="Detter J.C."/>
            <person name="Han C."/>
            <person name="Land M."/>
            <person name="Hauser L."/>
            <person name="Markowitz V."/>
            <person name="Cheng J.-F."/>
            <person name="Hugenholtz P."/>
            <person name="Woyke T."/>
            <person name="Wu D."/>
            <person name="Spring S."/>
            <person name="Schueler E."/>
            <person name="Brambilla E."/>
            <person name="Klenk H.-P."/>
            <person name="Eisen J.A."/>
        </authorList>
    </citation>
    <scope>NUCLEOTIDE SEQUENCE [LARGE SCALE GENOMIC DNA]</scope>
    <source>
        <strain evidence="11">ATCC 700848 / DSM 11109 / ASRB2</strain>
    </source>
</reference>
<dbReference type="InterPro" id="IPR003156">
    <property type="entry name" value="DHHA1_dom"/>
</dbReference>
<keyword evidence="6" id="KW-0175">Coiled coil</keyword>
<protein>
    <recommendedName>
        <fullName evidence="2">Single-stranded-DNA-specific exonuclease RecJ</fullName>
    </recommendedName>
</protein>
<evidence type="ECO:0000256" key="3">
    <source>
        <dbReference type="ARBA" id="ARBA00022722"/>
    </source>
</evidence>
<evidence type="ECO:0000313" key="11">
    <source>
        <dbReference type="Proteomes" id="UP000000483"/>
    </source>
</evidence>
<dbReference type="InterPro" id="IPR041122">
    <property type="entry name" value="RecJ_OB"/>
</dbReference>
<dbReference type="InterPro" id="IPR001667">
    <property type="entry name" value="DDH_dom"/>
</dbReference>
<evidence type="ECO:0000259" key="9">
    <source>
        <dbReference type="Pfam" id="PF17768"/>
    </source>
</evidence>
<evidence type="ECO:0000313" key="10">
    <source>
        <dbReference type="EMBL" id="AEB10608.1"/>
    </source>
</evidence>
<dbReference type="SUPFAM" id="SSF64182">
    <property type="entry name" value="DHH phosphoesterases"/>
    <property type="match status" value="1"/>
</dbReference>
<evidence type="ECO:0000256" key="1">
    <source>
        <dbReference type="ARBA" id="ARBA00005915"/>
    </source>
</evidence>
<keyword evidence="4" id="KW-0378">Hydrolase</keyword>
<gene>
    <name evidence="10" type="ordered locus">Desac_2806</name>
</gene>
<name>F2NIR4_DESAR</name>
<dbReference type="PANTHER" id="PTHR30255:SF2">
    <property type="entry name" value="SINGLE-STRANDED-DNA-SPECIFIC EXONUCLEASE RECJ"/>
    <property type="match status" value="1"/>
</dbReference>
<dbReference type="InterPro" id="IPR051673">
    <property type="entry name" value="SSDNA_exonuclease_RecJ"/>
</dbReference>
<dbReference type="PANTHER" id="PTHR30255">
    <property type="entry name" value="SINGLE-STRANDED-DNA-SPECIFIC EXONUCLEASE RECJ"/>
    <property type="match status" value="1"/>
</dbReference>
<dbReference type="Pfam" id="PF17768">
    <property type="entry name" value="RecJ_OB"/>
    <property type="match status" value="1"/>
</dbReference>
<dbReference type="GO" id="GO:0006310">
    <property type="term" value="P:DNA recombination"/>
    <property type="evidence" value="ECO:0007669"/>
    <property type="project" value="InterPro"/>
</dbReference>
<dbReference type="RefSeq" id="WP_013707717.1">
    <property type="nucleotide sequence ID" value="NC_015388.1"/>
</dbReference>
<dbReference type="InterPro" id="IPR004610">
    <property type="entry name" value="RecJ"/>
</dbReference>